<dbReference type="InterPro" id="IPR001296">
    <property type="entry name" value="Glyco_trans_1"/>
</dbReference>
<feature type="domain" description="Glycosyl transferase family 1" evidence="1">
    <location>
        <begin position="189"/>
        <end position="351"/>
    </location>
</feature>
<dbReference type="Pfam" id="PF00534">
    <property type="entry name" value="Glycos_transf_1"/>
    <property type="match status" value="1"/>
</dbReference>
<dbReference type="AlphaFoldDB" id="A0A3N5BZR3"/>
<dbReference type="OrthoDB" id="3199616at2"/>
<dbReference type="GO" id="GO:0016758">
    <property type="term" value="F:hexosyltransferase activity"/>
    <property type="evidence" value="ECO:0007669"/>
    <property type="project" value="TreeGrafter"/>
</dbReference>
<keyword evidence="3" id="KW-0808">Transferase</keyword>
<dbReference type="PANTHER" id="PTHR45947">
    <property type="entry name" value="SULFOQUINOVOSYL TRANSFERASE SQD2"/>
    <property type="match status" value="1"/>
</dbReference>
<accession>A0A3N5BZR3</accession>
<dbReference type="Gene3D" id="3.40.50.2000">
    <property type="entry name" value="Glycogen Phosphorylase B"/>
    <property type="match status" value="2"/>
</dbReference>
<gene>
    <name evidence="3" type="ORF">EDD75_0179</name>
</gene>
<dbReference type="InterPro" id="IPR028098">
    <property type="entry name" value="Glyco_trans_4-like_N"/>
</dbReference>
<dbReference type="EMBL" id="RKRE01000001">
    <property type="protein sequence ID" value="RPF49371.1"/>
    <property type="molecule type" value="Genomic_DNA"/>
</dbReference>
<feature type="domain" description="Glycosyltransferase subfamily 4-like N-terminal" evidence="2">
    <location>
        <begin position="15"/>
        <end position="178"/>
    </location>
</feature>
<name>A0A3N5BZR3_9THEO</name>
<sequence length="382" mass="41209">MPPYNVLHVIRPAAGGMKRHLIDLLRYTDRSRFRLMIAGPVGDLAAQVAAAGGEFFPVSFRGELDPLHDCRAAVQLSSLLRRRRVAILHAHGAKAGLVGRLAGVLAGTPVRILTVHNSIFYAEWPGYKKRLFALAENLLARSTNRIITVSEALRREYIAQERLQPEQVVTIYNGVNPEEFRVGESRAVLRSRLGLPVDTWVVGTVARLAPQKGVRYLIEAAGLLPPGRQPFFVIVGDGPRRAELERLAAASTGGKFLFTGMREDLPALLNAFDLFVLPSLTEGFGIAALEAMAASLPVVATAVGGIPEVVVDGETGILVPPRDAAALAAAIGRLLGDPELAAKMGRAGRERVTKLFTVERMARAVMALYEAELARKGLLANV</sequence>
<dbReference type="InterPro" id="IPR050194">
    <property type="entry name" value="Glycosyltransferase_grp1"/>
</dbReference>
<dbReference type="PANTHER" id="PTHR45947:SF3">
    <property type="entry name" value="SULFOQUINOVOSYL TRANSFERASE SQD2"/>
    <property type="match status" value="1"/>
</dbReference>
<reference evidence="3 4" key="1">
    <citation type="submission" date="2018-11" db="EMBL/GenBank/DDBJ databases">
        <title>Genomic Encyclopedia of Type Strains, Phase IV (KMG-IV): sequencing the most valuable type-strain genomes for metagenomic binning, comparative biology and taxonomic classification.</title>
        <authorList>
            <person name="Goeker M."/>
        </authorList>
    </citation>
    <scope>NUCLEOTIDE SEQUENCE [LARGE SCALE GENOMIC DNA]</scope>
    <source>
        <strain evidence="3 4">DSM 102936</strain>
    </source>
</reference>
<dbReference type="RefSeq" id="WP_123926683.1">
    <property type="nucleotide sequence ID" value="NZ_RKRE01000001.1"/>
</dbReference>
<evidence type="ECO:0000313" key="4">
    <source>
        <dbReference type="Proteomes" id="UP000282654"/>
    </source>
</evidence>
<proteinExistence type="predicted"/>
<organism evidence="3 4">
    <name type="scientific">Thermodesulfitimonas autotrophica</name>
    <dbReference type="NCBI Taxonomy" id="1894989"/>
    <lineage>
        <taxon>Bacteria</taxon>
        <taxon>Bacillati</taxon>
        <taxon>Bacillota</taxon>
        <taxon>Clostridia</taxon>
        <taxon>Thermoanaerobacterales</taxon>
        <taxon>Thermoanaerobacteraceae</taxon>
        <taxon>Thermodesulfitimonas</taxon>
    </lineage>
</organism>
<evidence type="ECO:0000259" key="1">
    <source>
        <dbReference type="Pfam" id="PF00534"/>
    </source>
</evidence>
<evidence type="ECO:0000259" key="2">
    <source>
        <dbReference type="Pfam" id="PF13439"/>
    </source>
</evidence>
<dbReference type="SUPFAM" id="SSF53756">
    <property type="entry name" value="UDP-Glycosyltransferase/glycogen phosphorylase"/>
    <property type="match status" value="1"/>
</dbReference>
<comment type="caution">
    <text evidence="3">The sequence shown here is derived from an EMBL/GenBank/DDBJ whole genome shotgun (WGS) entry which is preliminary data.</text>
</comment>
<keyword evidence="4" id="KW-1185">Reference proteome</keyword>
<dbReference type="Pfam" id="PF13439">
    <property type="entry name" value="Glyco_transf_4"/>
    <property type="match status" value="1"/>
</dbReference>
<evidence type="ECO:0000313" key="3">
    <source>
        <dbReference type="EMBL" id="RPF49371.1"/>
    </source>
</evidence>
<protein>
    <submittedName>
        <fullName evidence="3">Glycosyltransferase involved in cell wall biosynthesis</fullName>
    </submittedName>
</protein>
<dbReference type="Proteomes" id="UP000282654">
    <property type="component" value="Unassembled WGS sequence"/>
</dbReference>